<feature type="domain" description="DUF559" evidence="1">
    <location>
        <begin position="4"/>
        <end position="108"/>
    </location>
</feature>
<reference evidence="2 3" key="1">
    <citation type="submission" date="2017-10" db="EMBL/GenBank/DDBJ databases">
        <title>Genome sequence of Caulobacter mirabilis FWC38.</title>
        <authorList>
            <person name="Fiebig A."/>
            <person name="Crosson S."/>
        </authorList>
    </citation>
    <scope>NUCLEOTIDE SEQUENCE [LARGE SCALE GENOMIC DNA]</scope>
    <source>
        <strain evidence="2 3">FWC 38</strain>
    </source>
</reference>
<keyword evidence="3" id="KW-1185">Reference proteome</keyword>
<dbReference type="SUPFAM" id="SSF52980">
    <property type="entry name" value="Restriction endonuclease-like"/>
    <property type="match status" value="1"/>
</dbReference>
<dbReference type="CDD" id="cd01038">
    <property type="entry name" value="Endonuclease_DUF559"/>
    <property type="match status" value="1"/>
</dbReference>
<accession>A0A2D2AYT2</accession>
<keyword evidence="2" id="KW-0255">Endonuclease</keyword>
<dbReference type="EMBL" id="CP024201">
    <property type="protein sequence ID" value="ATQ43170.1"/>
    <property type="molecule type" value="Genomic_DNA"/>
</dbReference>
<name>A0A2D2AYT2_9CAUL</name>
<sequence>MDRVGNARRLRQEQTGAERKLWSILRGWKLDGFKFRRQMPIDRYFADFACVEAKLVIELDGGQHAERVAYDAARTEVLEGCGWTVRRFWNAAVLTETTAVVDAILRELRLARP</sequence>
<dbReference type="InterPro" id="IPR047216">
    <property type="entry name" value="Endonuclease_DUF559_bact"/>
</dbReference>
<evidence type="ECO:0000313" key="3">
    <source>
        <dbReference type="Proteomes" id="UP000228945"/>
    </source>
</evidence>
<dbReference type="OrthoDB" id="9798754at2"/>
<dbReference type="PANTHER" id="PTHR38590:SF1">
    <property type="entry name" value="BLL0828 PROTEIN"/>
    <property type="match status" value="1"/>
</dbReference>
<protein>
    <submittedName>
        <fullName evidence="2">Endonuclease</fullName>
    </submittedName>
</protein>
<keyword evidence="2" id="KW-0378">Hydrolase</keyword>
<dbReference type="PANTHER" id="PTHR38590">
    <property type="entry name" value="BLL0828 PROTEIN"/>
    <property type="match status" value="1"/>
</dbReference>
<dbReference type="InterPro" id="IPR007569">
    <property type="entry name" value="DUF559"/>
</dbReference>
<organism evidence="2 3">
    <name type="scientific">Caulobacter mirabilis</name>
    <dbReference type="NCBI Taxonomy" id="69666"/>
    <lineage>
        <taxon>Bacteria</taxon>
        <taxon>Pseudomonadati</taxon>
        <taxon>Pseudomonadota</taxon>
        <taxon>Alphaproteobacteria</taxon>
        <taxon>Caulobacterales</taxon>
        <taxon>Caulobacteraceae</taxon>
        <taxon>Caulobacter</taxon>
    </lineage>
</organism>
<proteinExistence type="predicted"/>
<dbReference type="InterPro" id="IPR011335">
    <property type="entry name" value="Restrct_endonuc-II-like"/>
</dbReference>
<dbReference type="RefSeq" id="WP_099622422.1">
    <property type="nucleotide sequence ID" value="NZ_CP024201.1"/>
</dbReference>
<dbReference type="KEGG" id="cmb:CSW64_12465"/>
<keyword evidence="2" id="KW-0540">Nuclease</keyword>
<dbReference type="Proteomes" id="UP000228945">
    <property type="component" value="Chromosome"/>
</dbReference>
<dbReference type="AlphaFoldDB" id="A0A2D2AYT2"/>
<evidence type="ECO:0000259" key="1">
    <source>
        <dbReference type="Pfam" id="PF04480"/>
    </source>
</evidence>
<dbReference type="GO" id="GO:0004519">
    <property type="term" value="F:endonuclease activity"/>
    <property type="evidence" value="ECO:0007669"/>
    <property type="project" value="UniProtKB-KW"/>
</dbReference>
<dbReference type="Gene3D" id="3.40.960.10">
    <property type="entry name" value="VSR Endonuclease"/>
    <property type="match status" value="1"/>
</dbReference>
<gene>
    <name evidence="2" type="ORF">CSW64_12465</name>
</gene>
<evidence type="ECO:0000313" key="2">
    <source>
        <dbReference type="EMBL" id="ATQ43170.1"/>
    </source>
</evidence>
<dbReference type="Pfam" id="PF04480">
    <property type="entry name" value="DUF559"/>
    <property type="match status" value="1"/>
</dbReference>